<keyword evidence="3" id="KW-1185">Reference proteome</keyword>
<sequence>MPLGIAKKLLLGLVLGTTCLMSLSLESNAQSTMMKSNNQPSAAQTSSHVNVRGTIESIAGKTLVIKTLEGGETAIILADDLTVNTVTKASIDNIKEGDFVGIANVPTSGGTSSALEVVIFPAALKGTGEGNYAWDLKPNSSMTNATVANAVKGVDGQTVTVTYRGGQKKIAIPDNTPIVALAVGKADDLKTGAAVFAPSEFGADSKFTSHRVVVGADGVVPPM</sequence>
<evidence type="ECO:0000256" key="1">
    <source>
        <dbReference type="SAM" id="SignalP"/>
    </source>
</evidence>
<evidence type="ECO:0008006" key="4">
    <source>
        <dbReference type="Google" id="ProtNLM"/>
    </source>
</evidence>
<organism evidence="2 3">
    <name type="scientific">Phyllobacterium trifolii</name>
    <dbReference type="NCBI Taxonomy" id="300193"/>
    <lineage>
        <taxon>Bacteria</taxon>
        <taxon>Pseudomonadati</taxon>
        <taxon>Pseudomonadota</taxon>
        <taxon>Alphaproteobacteria</taxon>
        <taxon>Hyphomicrobiales</taxon>
        <taxon>Phyllobacteriaceae</taxon>
        <taxon>Phyllobacterium</taxon>
    </lineage>
</organism>
<gene>
    <name evidence="2" type="ORF">FHS21_005396</name>
</gene>
<comment type="caution">
    <text evidence="2">The sequence shown here is derived from an EMBL/GenBank/DDBJ whole genome shotgun (WGS) entry which is preliminary data.</text>
</comment>
<feature type="signal peptide" evidence="1">
    <location>
        <begin position="1"/>
        <end position="29"/>
    </location>
</feature>
<reference evidence="2 3" key="1">
    <citation type="submission" date="2020-08" db="EMBL/GenBank/DDBJ databases">
        <title>Genomic Encyclopedia of Type Strains, Phase III (KMG-III): the genomes of soil and plant-associated and newly described type strains.</title>
        <authorList>
            <person name="Whitman W."/>
        </authorList>
    </citation>
    <scope>NUCLEOTIDE SEQUENCE [LARGE SCALE GENOMIC DNA]</scope>
    <source>
        <strain evidence="2 3">CECT 7015</strain>
    </source>
</reference>
<dbReference type="AlphaFoldDB" id="A0A839UD27"/>
<evidence type="ECO:0000313" key="3">
    <source>
        <dbReference type="Proteomes" id="UP000554520"/>
    </source>
</evidence>
<feature type="chain" id="PRO_5032824834" description="DUF5666 domain-containing protein" evidence="1">
    <location>
        <begin position="30"/>
        <end position="223"/>
    </location>
</feature>
<dbReference type="RefSeq" id="WP_210283630.1">
    <property type="nucleotide sequence ID" value="NZ_JACHXN010000025.1"/>
</dbReference>
<dbReference type="EMBL" id="JACHXN010000025">
    <property type="protein sequence ID" value="MBB3148948.1"/>
    <property type="molecule type" value="Genomic_DNA"/>
</dbReference>
<evidence type="ECO:0000313" key="2">
    <source>
        <dbReference type="EMBL" id="MBB3148948.1"/>
    </source>
</evidence>
<protein>
    <recommendedName>
        <fullName evidence="4">DUF5666 domain-containing protein</fullName>
    </recommendedName>
</protein>
<keyword evidence="1" id="KW-0732">Signal</keyword>
<name>A0A839UD27_9HYPH</name>
<accession>A0A839UD27</accession>
<dbReference type="Proteomes" id="UP000554520">
    <property type="component" value="Unassembled WGS sequence"/>
</dbReference>
<proteinExistence type="predicted"/>